<keyword evidence="3" id="KW-1003">Cell membrane</keyword>
<evidence type="ECO:0000256" key="15">
    <source>
        <dbReference type="SAM" id="Phobius"/>
    </source>
</evidence>
<comment type="subcellular location">
    <subcellularLocation>
        <location evidence="12">Cell junction</location>
        <location evidence="12">Plasmodesma</location>
    </subcellularLocation>
    <subcellularLocation>
        <location evidence="1">Cell membrane</location>
        <topology evidence="1">Single-pass type I membrane protein</topology>
    </subcellularLocation>
</comment>
<keyword evidence="6 16" id="KW-0732">Signal</keyword>
<dbReference type="PROSITE" id="PS51473">
    <property type="entry name" value="GNK2"/>
    <property type="match status" value="2"/>
</dbReference>
<evidence type="ECO:0000256" key="16">
    <source>
        <dbReference type="SAM" id="SignalP"/>
    </source>
</evidence>
<dbReference type="PANTHER" id="PTHR32080:SF24">
    <property type="entry name" value="PLASMODESMATA-LOCATED PROTEIN 2"/>
    <property type="match status" value="1"/>
</dbReference>
<name>A0ABD0Z276_CARAN</name>
<comment type="caution">
    <text evidence="18">The sequence shown here is derived from an EMBL/GenBank/DDBJ whole genome shotgun (WGS) entry which is preliminary data.</text>
</comment>
<dbReference type="PANTHER" id="PTHR32080">
    <property type="entry name" value="ANTIFUNGAL PROTEIN GINKBILOBIN-2-LIKE"/>
    <property type="match status" value="1"/>
</dbReference>
<dbReference type="GO" id="GO:0005886">
    <property type="term" value="C:plasma membrane"/>
    <property type="evidence" value="ECO:0007669"/>
    <property type="project" value="UniProtKB-SubCell"/>
</dbReference>
<evidence type="ECO:0000256" key="13">
    <source>
        <dbReference type="ARBA" id="ARBA00038393"/>
    </source>
</evidence>
<dbReference type="Pfam" id="PF01657">
    <property type="entry name" value="Stress-antifung"/>
    <property type="match status" value="2"/>
</dbReference>
<dbReference type="Gene3D" id="3.30.430.20">
    <property type="entry name" value="Gnk2 domain, C-X8-C-X2-C motif"/>
    <property type="match status" value="2"/>
</dbReference>
<feature type="region of interest" description="Disordered" evidence="14">
    <location>
        <begin position="246"/>
        <end position="268"/>
    </location>
</feature>
<keyword evidence="5 15" id="KW-0812">Transmembrane</keyword>
<evidence type="ECO:0000256" key="6">
    <source>
        <dbReference type="ARBA" id="ARBA00022729"/>
    </source>
</evidence>
<dbReference type="InterPro" id="IPR002902">
    <property type="entry name" value="GNK2"/>
</dbReference>
<dbReference type="InterPro" id="IPR038408">
    <property type="entry name" value="GNK2_sf"/>
</dbReference>
<evidence type="ECO:0000256" key="4">
    <source>
        <dbReference type="ARBA" id="ARBA00022581"/>
    </source>
</evidence>
<evidence type="ECO:0000256" key="3">
    <source>
        <dbReference type="ARBA" id="ARBA00022475"/>
    </source>
</evidence>
<dbReference type="CDD" id="cd23509">
    <property type="entry name" value="Gnk2-like"/>
    <property type="match status" value="2"/>
</dbReference>
<evidence type="ECO:0000256" key="10">
    <source>
        <dbReference type="ARBA" id="ARBA00023136"/>
    </source>
</evidence>
<protein>
    <submittedName>
        <fullName evidence="18">Plasmodesmata-located protein 2</fullName>
    </submittedName>
</protein>
<evidence type="ECO:0000256" key="5">
    <source>
        <dbReference type="ARBA" id="ARBA00022692"/>
    </source>
</evidence>
<evidence type="ECO:0000256" key="11">
    <source>
        <dbReference type="ARBA" id="ARBA00023157"/>
    </source>
</evidence>
<gene>
    <name evidence="18" type="ORF">V5N11_021965</name>
</gene>
<evidence type="ECO:0000313" key="18">
    <source>
        <dbReference type="EMBL" id="KAL1188803.1"/>
    </source>
</evidence>
<dbReference type="AlphaFoldDB" id="A0ABD0Z276"/>
<keyword evidence="11" id="KW-1015">Disulfide bond</keyword>
<dbReference type="GO" id="GO:0009506">
    <property type="term" value="C:plasmodesma"/>
    <property type="evidence" value="ECO:0007669"/>
    <property type="project" value="UniProtKB-SubCell"/>
</dbReference>
<keyword evidence="9 15" id="KW-1133">Transmembrane helix</keyword>
<keyword evidence="19" id="KW-1185">Reference proteome</keyword>
<keyword evidence="10 15" id="KW-0472">Membrane</keyword>
<dbReference type="FunFam" id="3.30.430.20:FF:000008">
    <property type="entry name" value="cysteine-rich repeat secretory protein 3"/>
    <property type="match status" value="1"/>
</dbReference>
<evidence type="ECO:0000256" key="9">
    <source>
        <dbReference type="ARBA" id="ARBA00022989"/>
    </source>
</evidence>
<keyword evidence="4" id="KW-0945">Host-virus interaction</keyword>
<feature type="signal peptide" evidence="16">
    <location>
        <begin position="1"/>
        <end position="16"/>
    </location>
</feature>
<feature type="transmembrane region" description="Helical" evidence="15">
    <location>
        <begin position="273"/>
        <end position="293"/>
    </location>
</feature>
<dbReference type="Proteomes" id="UP001558713">
    <property type="component" value="Unassembled WGS sequence"/>
</dbReference>
<evidence type="ECO:0000259" key="17">
    <source>
        <dbReference type="PROSITE" id="PS51473"/>
    </source>
</evidence>
<dbReference type="EMBL" id="JBANAX010000912">
    <property type="protein sequence ID" value="KAL1188803.1"/>
    <property type="molecule type" value="Genomic_DNA"/>
</dbReference>
<evidence type="ECO:0000256" key="8">
    <source>
        <dbReference type="ARBA" id="ARBA00022949"/>
    </source>
</evidence>
<accession>A0ABD0Z276</accession>
<sequence>MGLSISFLSIILMCLPLFPDLNVVVESATTEYTTLIYKGCARQQFSDPSGLYSQALSAMYGSLVSQSTKTRFYKTTTGTSTTTITGLFQCRGDLSNHDCYNCVSRLPVLSDKLCGKTIASRVQLSGCYLLYEVSGFSQISGMEMLFKTCGKSNIAGTGFEERRDTAFGVMQNGVVSGHGFYATTYESVYVLGQCEGDVGDTDCSGCVKNALEKAQVECGSSISGQIYLHKCFIAYSYYPNGVPRRSSSSSSSSSGSSSHSDPSSSTGATGKTVAIIVGGAAGIGFLVICLLFAKNLMKKKHDDY</sequence>
<evidence type="ECO:0000256" key="1">
    <source>
        <dbReference type="ARBA" id="ARBA00004251"/>
    </source>
</evidence>
<evidence type="ECO:0000313" key="19">
    <source>
        <dbReference type="Proteomes" id="UP001558713"/>
    </source>
</evidence>
<feature type="domain" description="Gnk2-homologous" evidence="17">
    <location>
        <begin position="141"/>
        <end position="240"/>
    </location>
</feature>
<keyword evidence="2" id="KW-0813">Transport</keyword>
<reference evidence="18 19" key="1">
    <citation type="submission" date="2024-04" db="EMBL/GenBank/DDBJ databases">
        <title>Genome assembly C_amara_ONT_v2.</title>
        <authorList>
            <person name="Yant L."/>
            <person name="Moore C."/>
            <person name="Slenker M."/>
        </authorList>
    </citation>
    <scope>NUCLEOTIDE SEQUENCE [LARGE SCALE GENOMIC DNA]</scope>
    <source>
        <tissue evidence="18">Leaf</tissue>
    </source>
</reference>
<evidence type="ECO:0000256" key="12">
    <source>
        <dbReference type="ARBA" id="ARBA00024184"/>
    </source>
</evidence>
<evidence type="ECO:0000256" key="7">
    <source>
        <dbReference type="ARBA" id="ARBA00022737"/>
    </source>
</evidence>
<evidence type="ECO:0000256" key="14">
    <source>
        <dbReference type="SAM" id="MobiDB-lite"/>
    </source>
</evidence>
<keyword evidence="7" id="KW-0677">Repeat</keyword>
<comment type="similarity">
    <text evidence="13">Belongs to the cysteine-rich repeat secretory protein family. Plasmodesmata-located proteins (PDLD) subfamily.</text>
</comment>
<feature type="compositionally biased region" description="Low complexity" evidence="14">
    <location>
        <begin position="246"/>
        <end position="265"/>
    </location>
</feature>
<organism evidence="18 19">
    <name type="scientific">Cardamine amara subsp. amara</name>
    <dbReference type="NCBI Taxonomy" id="228776"/>
    <lineage>
        <taxon>Eukaryota</taxon>
        <taxon>Viridiplantae</taxon>
        <taxon>Streptophyta</taxon>
        <taxon>Embryophyta</taxon>
        <taxon>Tracheophyta</taxon>
        <taxon>Spermatophyta</taxon>
        <taxon>Magnoliopsida</taxon>
        <taxon>eudicotyledons</taxon>
        <taxon>Gunneridae</taxon>
        <taxon>Pentapetalae</taxon>
        <taxon>rosids</taxon>
        <taxon>malvids</taxon>
        <taxon>Brassicales</taxon>
        <taxon>Brassicaceae</taxon>
        <taxon>Cardamineae</taxon>
        <taxon>Cardamine</taxon>
    </lineage>
</organism>
<feature type="chain" id="PRO_5044887930" evidence="16">
    <location>
        <begin position="17"/>
        <end position="304"/>
    </location>
</feature>
<proteinExistence type="inferred from homology"/>
<dbReference type="InterPro" id="IPR051378">
    <property type="entry name" value="Cell2Cell_Antifungal"/>
</dbReference>
<dbReference type="GO" id="GO:0046739">
    <property type="term" value="P:transport of virus in multicellular host"/>
    <property type="evidence" value="ECO:0007669"/>
    <property type="project" value="UniProtKB-ARBA"/>
</dbReference>
<evidence type="ECO:0000256" key="2">
    <source>
        <dbReference type="ARBA" id="ARBA00022448"/>
    </source>
</evidence>
<dbReference type="GO" id="GO:0010497">
    <property type="term" value="P:plasmodesmata-mediated intercellular transport"/>
    <property type="evidence" value="ECO:0007669"/>
    <property type="project" value="UniProtKB-ARBA"/>
</dbReference>
<feature type="domain" description="Gnk2-homologous" evidence="17">
    <location>
        <begin position="33"/>
        <end position="136"/>
    </location>
</feature>
<keyword evidence="8" id="KW-0965">Cell junction</keyword>
<dbReference type="FunFam" id="3.30.430.20:FF:000001">
    <property type="entry name" value="cysteine-rich repeat secretory protein 3"/>
    <property type="match status" value="1"/>
</dbReference>